<dbReference type="Pfam" id="PF17820">
    <property type="entry name" value="PDZ_6"/>
    <property type="match status" value="1"/>
</dbReference>
<dbReference type="InterPro" id="IPR036034">
    <property type="entry name" value="PDZ_sf"/>
</dbReference>
<accession>A0A9W7GDD3</accession>
<comment type="caution">
    <text evidence="3">The sequence shown here is derived from an EMBL/GenBank/DDBJ whole genome shotgun (WGS) entry which is preliminary data.</text>
</comment>
<dbReference type="InterPro" id="IPR013320">
    <property type="entry name" value="ConA-like_dom_sf"/>
</dbReference>
<protein>
    <recommendedName>
        <fullName evidence="2">PDZ domain-containing protein</fullName>
    </recommendedName>
</protein>
<evidence type="ECO:0000313" key="4">
    <source>
        <dbReference type="Proteomes" id="UP001165065"/>
    </source>
</evidence>
<evidence type="ECO:0000313" key="3">
    <source>
        <dbReference type="EMBL" id="GMI43730.1"/>
    </source>
</evidence>
<feature type="domain" description="PDZ" evidence="2">
    <location>
        <begin position="58"/>
        <end position="114"/>
    </location>
</feature>
<dbReference type="SUPFAM" id="SSF50156">
    <property type="entry name" value="PDZ domain-like"/>
    <property type="match status" value="1"/>
</dbReference>
<proteinExistence type="predicted"/>
<dbReference type="Gene3D" id="2.30.42.10">
    <property type="match status" value="1"/>
</dbReference>
<name>A0A9W7GDD3_9STRA</name>
<keyword evidence="4" id="KW-1185">Reference proteome</keyword>
<evidence type="ECO:0000256" key="1">
    <source>
        <dbReference type="SAM" id="MobiDB-lite"/>
    </source>
</evidence>
<dbReference type="EMBL" id="BRYA01001460">
    <property type="protein sequence ID" value="GMI43730.1"/>
    <property type="molecule type" value="Genomic_DNA"/>
</dbReference>
<dbReference type="Proteomes" id="UP001165065">
    <property type="component" value="Unassembled WGS sequence"/>
</dbReference>
<dbReference type="AlphaFoldDB" id="A0A9W7GDD3"/>
<organism evidence="3 4">
    <name type="scientific">Triparma columacea</name>
    <dbReference type="NCBI Taxonomy" id="722753"/>
    <lineage>
        <taxon>Eukaryota</taxon>
        <taxon>Sar</taxon>
        <taxon>Stramenopiles</taxon>
        <taxon>Ochrophyta</taxon>
        <taxon>Bolidophyceae</taxon>
        <taxon>Parmales</taxon>
        <taxon>Triparmaceae</taxon>
        <taxon>Triparma</taxon>
    </lineage>
</organism>
<dbReference type="InterPro" id="IPR041489">
    <property type="entry name" value="PDZ_6"/>
</dbReference>
<dbReference type="OrthoDB" id="10029564at2759"/>
<dbReference type="SUPFAM" id="SSF49899">
    <property type="entry name" value="Concanavalin A-like lectins/glucanases"/>
    <property type="match status" value="1"/>
</dbReference>
<dbReference type="PROSITE" id="PS50106">
    <property type="entry name" value="PDZ"/>
    <property type="match status" value="1"/>
</dbReference>
<feature type="region of interest" description="Disordered" evidence="1">
    <location>
        <begin position="160"/>
        <end position="185"/>
    </location>
</feature>
<sequence length="438" mass="48267">MMASTLLKLVTGNSGLFPTRRISCGSSERSGRPWWSRRKQELVASQLRALRSKPNYRIYGFKRESFEDKLGVGLQEWQEGLLSNIFTVIVKTVEKGSLGSKAGLRIGDRIVAINETLVDSRSQAIMMLSTIETVTVEVLSAPFFVLEDDEVTSVIETTCSESDGGLSDLEMSDSSGHPDSPPAQVVPARSCEVIPNFDLELAFQTDVAIAHHIPPPPPPLTHPLDLLGGKFLNQLNYRPPLSSYLHEVEDGHVLAACGGLTVVGWLKPAKTTTKRMCVMEIGNFMRISMVGMNLRVKVRKRLGFNPNSAVLSSSALLANDWCSFVVQYNSKTRELKIFLEGQIVGTGFCSSSQLNIRAPRVIIGDHAKPKLTDQGFAGSSNGLQLFASLMSIEECNTLIERTHPGKMQNPIYVDVKGMKRLNPKRNKRFSWGNSKPFG</sequence>
<dbReference type="CDD" id="cd00136">
    <property type="entry name" value="PDZ_canonical"/>
    <property type="match status" value="1"/>
</dbReference>
<gene>
    <name evidence="3" type="ORF">TrCOL_g13536</name>
</gene>
<dbReference type="Gene3D" id="2.60.120.200">
    <property type="match status" value="1"/>
</dbReference>
<evidence type="ECO:0000259" key="2">
    <source>
        <dbReference type="PROSITE" id="PS50106"/>
    </source>
</evidence>
<reference evidence="4" key="1">
    <citation type="journal article" date="2023" name="Commun. Biol.">
        <title>Genome analysis of Parmales, the sister group of diatoms, reveals the evolutionary specialization of diatoms from phago-mixotrophs to photoautotrophs.</title>
        <authorList>
            <person name="Ban H."/>
            <person name="Sato S."/>
            <person name="Yoshikawa S."/>
            <person name="Yamada K."/>
            <person name="Nakamura Y."/>
            <person name="Ichinomiya M."/>
            <person name="Sato N."/>
            <person name="Blanc-Mathieu R."/>
            <person name="Endo H."/>
            <person name="Kuwata A."/>
            <person name="Ogata H."/>
        </authorList>
    </citation>
    <scope>NUCLEOTIDE SEQUENCE [LARGE SCALE GENOMIC DNA]</scope>
</reference>
<dbReference type="SMART" id="SM00228">
    <property type="entry name" value="PDZ"/>
    <property type="match status" value="1"/>
</dbReference>
<dbReference type="InterPro" id="IPR001478">
    <property type="entry name" value="PDZ"/>
</dbReference>